<dbReference type="Proteomes" id="UP001500194">
    <property type="component" value="Unassembled WGS sequence"/>
</dbReference>
<gene>
    <name evidence="2" type="ORF">GCM10009019_25080</name>
</gene>
<dbReference type="InterPro" id="IPR056596">
    <property type="entry name" value="FLAD1_M"/>
</dbReference>
<dbReference type="CDD" id="cd00885">
    <property type="entry name" value="cinA"/>
    <property type="match status" value="1"/>
</dbReference>
<accession>A0AAV3T4F7</accession>
<dbReference type="PANTHER" id="PTHR13939:SF0">
    <property type="entry name" value="NMN AMIDOHYDROLASE-LIKE PROTEIN YFAY"/>
    <property type="match status" value="1"/>
</dbReference>
<dbReference type="InterPro" id="IPR036425">
    <property type="entry name" value="MoaB/Mog-like_dom_sf"/>
</dbReference>
<protein>
    <submittedName>
        <fullName evidence="2">Competence/damage-inducible protein A</fullName>
    </submittedName>
</protein>
<dbReference type="EMBL" id="BAAADU010000002">
    <property type="protein sequence ID" value="GAA0659524.1"/>
    <property type="molecule type" value="Genomic_DNA"/>
</dbReference>
<keyword evidence="3" id="KW-1185">Reference proteome</keyword>
<dbReference type="SMART" id="SM00852">
    <property type="entry name" value="MoCF_biosynth"/>
    <property type="match status" value="1"/>
</dbReference>
<dbReference type="NCBIfam" id="TIGR00177">
    <property type="entry name" value="molyb_syn"/>
    <property type="match status" value="1"/>
</dbReference>
<dbReference type="AlphaFoldDB" id="A0AAV3T4F7"/>
<dbReference type="InterPro" id="IPR050101">
    <property type="entry name" value="CinA"/>
</dbReference>
<name>A0AAV3T4F7_9EURY</name>
<dbReference type="Gene3D" id="3.40.980.10">
    <property type="entry name" value="MoaB/Mog-like domain"/>
    <property type="match status" value="1"/>
</dbReference>
<organism evidence="2 3">
    <name type="scientific">Salarchaeum japonicum</name>
    <dbReference type="NCBI Taxonomy" id="555573"/>
    <lineage>
        <taxon>Archaea</taxon>
        <taxon>Methanobacteriati</taxon>
        <taxon>Methanobacteriota</taxon>
        <taxon>Stenosarchaea group</taxon>
        <taxon>Halobacteria</taxon>
        <taxon>Halobacteriales</taxon>
        <taxon>Halobacteriaceae</taxon>
    </lineage>
</organism>
<dbReference type="Pfam" id="PF24102">
    <property type="entry name" value="FLAD1_M"/>
    <property type="match status" value="1"/>
</dbReference>
<dbReference type="Pfam" id="PF00994">
    <property type="entry name" value="MoCF_biosynth"/>
    <property type="match status" value="1"/>
</dbReference>
<reference evidence="2 3" key="1">
    <citation type="journal article" date="2019" name="Int. J. Syst. Evol. Microbiol.">
        <title>The Global Catalogue of Microorganisms (GCM) 10K type strain sequencing project: providing services to taxonomists for standard genome sequencing and annotation.</title>
        <authorList>
            <consortium name="The Broad Institute Genomics Platform"/>
            <consortium name="The Broad Institute Genome Sequencing Center for Infectious Disease"/>
            <person name="Wu L."/>
            <person name="Ma J."/>
        </authorList>
    </citation>
    <scope>NUCLEOTIDE SEQUENCE [LARGE SCALE GENOMIC DNA]</scope>
    <source>
        <strain evidence="2 3">JCM 16327</strain>
    </source>
</reference>
<proteinExistence type="predicted"/>
<comment type="caution">
    <text evidence="2">The sequence shown here is derived from an EMBL/GenBank/DDBJ whole genome shotgun (WGS) entry which is preliminary data.</text>
</comment>
<dbReference type="InterPro" id="IPR001453">
    <property type="entry name" value="MoaB/Mog_dom"/>
</dbReference>
<sequence length="243" mass="26035">MEVALLTVGDELLAGETENTNASWLSRRLTERGATVTRVLVVPDDHDTIASYTREWRERFDAVLVTGGLGGTPDDVTMDAVADAVGRDVVVSDDAKSRVVETAEQFADDNPELVDAYDLDLDFDAWASVPEGARVVPNDAGLAPGAVVESVYVLPGVPAEMKAVFERMAADFGGDVVSETVYTPAPEGALTGRLEDLRDGFDVTVGSYPATDDPNRIKVTGTDSGEVERAAQWVRENVETVDE</sequence>
<dbReference type="PANTHER" id="PTHR13939">
    <property type="entry name" value="NICOTINAMIDE-NUCLEOTIDE AMIDOHYDROLASE PNCC"/>
    <property type="match status" value="1"/>
</dbReference>
<dbReference type="RefSeq" id="WP_227262184.1">
    <property type="nucleotide sequence ID" value="NZ_BAAADU010000002.1"/>
</dbReference>
<feature type="domain" description="MoaB/Mog" evidence="1">
    <location>
        <begin position="4"/>
        <end position="176"/>
    </location>
</feature>
<dbReference type="GeneID" id="68572805"/>
<evidence type="ECO:0000259" key="1">
    <source>
        <dbReference type="SMART" id="SM00852"/>
    </source>
</evidence>
<evidence type="ECO:0000313" key="3">
    <source>
        <dbReference type="Proteomes" id="UP001500194"/>
    </source>
</evidence>
<dbReference type="SUPFAM" id="SSF53218">
    <property type="entry name" value="Molybdenum cofactor biosynthesis proteins"/>
    <property type="match status" value="1"/>
</dbReference>
<evidence type="ECO:0000313" key="2">
    <source>
        <dbReference type="EMBL" id="GAA0659524.1"/>
    </source>
</evidence>